<sequence>MIMTIIRILLGLLFVFSGILKLTDLISFHDAIEAFKLIPFQFSFIINPLTVLIPAVEIVCGVALVLNFFRKAAGSTLFLLMVVFTTGVAVNVYRGETFDCNCFG</sequence>
<dbReference type="AlphaFoldDB" id="X0RET0"/>
<feature type="non-terminal residue" evidence="7">
    <location>
        <position position="104"/>
    </location>
</feature>
<keyword evidence="3 5" id="KW-1133">Transmembrane helix</keyword>
<protein>
    <recommendedName>
        <fullName evidence="6">Methylamine utilisation protein MauE domain-containing protein</fullName>
    </recommendedName>
</protein>
<dbReference type="Pfam" id="PF07291">
    <property type="entry name" value="MauE"/>
    <property type="match status" value="1"/>
</dbReference>
<evidence type="ECO:0000259" key="6">
    <source>
        <dbReference type="Pfam" id="PF07291"/>
    </source>
</evidence>
<evidence type="ECO:0000256" key="1">
    <source>
        <dbReference type="ARBA" id="ARBA00004141"/>
    </source>
</evidence>
<evidence type="ECO:0000256" key="5">
    <source>
        <dbReference type="SAM" id="Phobius"/>
    </source>
</evidence>
<accession>X0RET0</accession>
<evidence type="ECO:0000256" key="2">
    <source>
        <dbReference type="ARBA" id="ARBA00022692"/>
    </source>
</evidence>
<feature type="transmembrane region" description="Helical" evidence="5">
    <location>
        <begin position="76"/>
        <end position="93"/>
    </location>
</feature>
<organism evidence="7">
    <name type="scientific">marine sediment metagenome</name>
    <dbReference type="NCBI Taxonomy" id="412755"/>
    <lineage>
        <taxon>unclassified sequences</taxon>
        <taxon>metagenomes</taxon>
        <taxon>ecological metagenomes</taxon>
    </lineage>
</organism>
<dbReference type="GO" id="GO:0030416">
    <property type="term" value="P:methylamine metabolic process"/>
    <property type="evidence" value="ECO:0007669"/>
    <property type="project" value="InterPro"/>
</dbReference>
<gene>
    <name evidence="7" type="ORF">S01H1_14526</name>
</gene>
<reference evidence="7" key="1">
    <citation type="journal article" date="2014" name="Front. Microbiol.">
        <title>High frequency of phylogenetically diverse reductive dehalogenase-homologous genes in deep subseafloor sedimentary metagenomes.</title>
        <authorList>
            <person name="Kawai M."/>
            <person name="Futagami T."/>
            <person name="Toyoda A."/>
            <person name="Takaki Y."/>
            <person name="Nishi S."/>
            <person name="Hori S."/>
            <person name="Arai W."/>
            <person name="Tsubouchi T."/>
            <person name="Morono Y."/>
            <person name="Uchiyama I."/>
            <person name="Ito T."/>
            <person name="Fujiyama A."/>
            <person name="Inagaki F."/>
            <person name="Takami H."/>
        </authorList>
    </citation>
    <scope>NUCLEOTIDE SEQUENCE</scope>
    <source>
        <strain evidence="7">Expedition CK06-06</strain>
    </source>
</reference>
<evidence type="ECO:0000256" key="4">
    <source>
        <dbReference type="ARBA" id="ARBA00023136"/>
    </source>
</evidence>
<keyword evidence="2 5" id="KW-0812">Transmembrane</keyword>
<keyword evidence="4 5" id="KW-0472">Membrane</keyword>
<evidence type="ECO:0000313" key="7">
    <source>
        <dbReference type="EMBL" id="GAF67429.1"/>
    </source>
</evidence>
<dbReference type="GO" id="GO:0016020">
    <property type="term" value="C:membrane"/>
    <property type="evidence" value="ECO:0007669"/>
    <property type="project" value="UniProtKB-SubCell"/>
</dbReference>
<dbReference type="InterPro" id="IPR009908">
    <property type="entry name" value="Methylamine_util_MauE"/>
</dbReference>
<feature type="domain" description="Methylamine utilisation protein MauE" evidence="6">
    <location>
        <begin position="2"/>
        <end position="104"/>
    </location>
</feature>
<comment type="caution">
    <text evidence="7">The sequence shown here is derived from an EMBL/GenBank/DDBJ whole genome shotgun (WGS) entry which is preliminary data.</text>
</comment>
<comment type="subcellular location">
    <subcellularLocation>
        <location evidence="1">Membrane</location>
        <topology evidence="1">Multi-pass membrane protein</topology>
    </subcellularLocation>
</comment>
<proteinExistence type="predicted"/>
<dbReference type="EMBL" id="BARS01007561">
    <property type="protein sequence ID" value="GAF67429.1"/>
    <property type="molecule type" value="Genomic_DNA"/>
</dbReference>
<name>X0RET0_9ZZZZ</name>
<feature type="transmembrane region" description="Helical" evidence="5">
    <location>
        <begin position="45"/>
        <end position="69"/>
    </location>
</feature>
<evidence type="ECO:0000256" key="3">
    <source>
        <dbReference type="ARBA" id="ARBA00022989"/>
    </source>
</evidence>